<proteinExistence type="inferred from homology"/>
<evidence type="ECO:0000256" key="2">
    <source>
        <dbReference type="ARBA" id="ARBA00006220"/>
    </source>
</evidence>
<dbReference type="PANTHER" id="PTHR10286">
    <property type="entry name" value="INORGANIC PYROPHOSPHATASE"/>
    <property type="match status" value="1"/>
</dbReference>
<dbReference type="GO" id="GO:0000287">
    <property type="term" value="F:magnesium ion binding"/>
    <property type="evidence" value="ECO:0007669"/>
    <property type="project" value="InterPro"/>
</dbReference>
<evidence type="ECO:0000256" key="6">
    <source>
        <dbReference type="ARBA" id="ARBA00022842"/>
    </source>
</evidence>
<comment type="cofactor">
    <cofactor evidence="1">
        <name>Mg(2+)</name>
        <dbReference type="ChEBI" id="CHEBI:18420"/>
    </cofactor>
</comment>
<keyword evidence="6" id="KW-0460">Magnesium</keyword>
<reference evidence="7" key="1">
    <citation type="submission" date="2021-05" db="EMBL/GenBank/DDBJ databases">
        <authorList>
            <person name="Alioto T."/>
            <person name="Alioto T."/>
            <person name="Gomez Garrido J."/>
        </authorList>
    </citation>
    <scope>NUCLEOTIDE SEQUENCE</scope>
</reference>
<evidence type="ECO:0000313" key="7">
    <source>
        <dbReference type="EMBL" id="CAG6627974.1"/>
    </source>
</evidence>
<dbReference type="SUPFAM" id="SSF50324">
    <property type="entry name" value="Inorganic pyrophosphatase"/>
    <property type="match status" value="1"/>
</dbReference>
<comment type="similarity">
    <text evidence="2">Belongs to the PPase family.</text>
</comment>
<sequence length="333" mass="37369">MVVRPISTASIYQILFIASSLIYTLKAQYSDSDESMQTNEEQEFEVGPDPDKLKIKVVENGIPETDDYRLYFKSQHGFVSPLNDIPLFVNLKERIYNMVVEIPKGTNVKLAMSLGEKLNPIKHEVQNGKLGYVHLAHVVPHHGYIWNYGAFPSTWENPNENEAHTGYKGDGGPVDVVEIGDRVAKSGDVIHVKALGALGLIVDGKMDYKIIAIDVNDPKAAKMNEIHDVETYCPGLMKDTVKWFEHYNVPKGKSKNTLAFNGEFKDREFANNVTEKSFYKWLLLSIDKVKNPGVSLTNTVSGDDRYQGKISFKDAAEIVKKQLAGNKLFTKVK</sequence>
<accession>A0A8D8QA77</accession>
<dbReference type="EC" id="3.6.1.1" evidence="3"/>
<dbReference type="InterPro" id="IPR036649">
    <property type="entry name" value="Pyrophosphatase_sf"/>
</dbReference>
<keyword evidence="4" id="KW-0479">Metal-binding</keyword>
<dbReference type="GO" id="GO:0004427">
    <property type="term" value="F:inorganic diphosphate phosphatase activity"/>
    <property type="evidence" value="ECO:0007669"/>
    <property type="project" value="UniProtKB-EC"/>
</dbReference>
<organism evidence="7">
    <name type="scientific">Cacopsylla melanoneura</name>
    <dbReference type="NCBI Taxonomy" id="428564"/>
    <lineage>
        <taxon>Eukaryota</taxon>
        <taxon>Metazoa</taxon>
        <taxon>Ecdysozoa</taxon>
        <taxon>Arthropoda</taxon>
        <taxon>Hexapoda</taxon>
        <taxon>Insecta</taxon>
        <taxon>Pterygota</taxon>
        <taxon>Neoptera</taxon>
        <taxon>Paraneoptera</taxon>
        <taxon>Hemiptera</taxon>
        <taxon>Sternorrhyncha</taxon>
        <taxon>Psylloidea</taxon>
        <taxon>Psyllidae</taxon>
        <taxon>Psyllinae</taxon>
        <taxon>Cacopsylla</taxon>
    </lineage>
</organism>
<dbReference type="GO" id="GO:0006796">
    <property type="term" value="P:phosphate-containing compound metabolic process"/>
    <property type="evidence" value="ECO:0007669"/>
    <property type="project" value="InterPro"/>
</dbReference>
<keyword evidence="5" id="KW-0378">Hydrolase</keyword>
<dbReference type="AlphaFoldDB" id="A0A8D8QA77"/>
<dbReference type="InterPro" id="IPR008162">
    <property type="entry name" value="Pyrophosphatase"/>
</dbReference>
<dbReference type="Pfam" id="PF00719">
    <property type="entry name" value="Pyrophosphatase"/>
    <property type="match status" value="1"/>
</dbReference>
<evidence type="ECO:0000256" key="3">
    <source>
        <dbReference type="ARBA" id="ARBA00012146"/>
    </source>
</evidence>
<name>A0A8D8QA77_9HEMI</name>
<dbReference type="GO" id="GO:0005737">
    <property type="term" value="C:cytoplasm"/>
    <property type="evidence" value="ECO:0007669"/>
    <property type="project" value="InterPro"/>
</dbReference>
<evidence type="ECO:0000256" key="1">
    <source>
        <dbReference type="ARBA" id="ARBA00001946"/>
    </source>
</evidence>
<dbReference type="EMBL" id="HBUF01066916">
    <property type="protein sequence ID" value="CAG6627974.1"/>
    <property type="molecule type" value="Transcribed_RNA"/>
</dbReference>
<evidence type="ECO:0000256" key="4">
    <source>
        <dbReference type="ARBA" id="ARBA00022723"/>
    </source>
</evidence>
<evidence type="ECO:0000256" key="5">
    <source>
        <dbReference type="ARBA" id="ARBA00022801"/>
    </source>
</evidence>
<protein>
    <recommendedName>
        <fullName evidence="3">inorganic diphosphatase</fullName>
        <ecNumber evidence="3">3.6.1.1</ecNumber>
    </recommendedName>
</protein>
<dbReference type="Gene3D" id="3.90.80.10">
    <property type="entry name" value="Inorganic pyrophosphatase"/>
    <property type="match status" value="1"/>
</dbReference>